<dbReference type="EMBL" id="PKPP01006232">
    <property type="protein sequence ID" value="PWA57215.1"/>
    <property type="molecule type" value="Genomic_DNA"/>
</dbReference>
<keyword evidence="2" id="KW-0647">Proteasome</keyword>
<comment type="caution">
    <text evidence="2">The sequence shown here is derived from an EMBL/GenBank/DDBJ whole genome shotgun (WGS) entry which is preliminary data.</text>
</comment>
<keyword evidence="3" id="KW-1185">Reference proteome</keyword>
<dbReference type="InterPro" id="IPR029055">
    <property type="entry name" value="Ntn_hydrolases_N"/>
</dbReference>
<dbReference type="STRING" id="35608.A0A2U1M7H3"/>
<dbReference type="Gene3D" id="3.60.20.10">
    <property type="entry name" value="Glutamine Phosphoribosylpyrophosphate, subunit 1, domain 1"/>
    <property type="match status" value="1"/>
</dbReference>
<dbReference type="OrthoDB" id="431557at2759"/>
<organism evidence="2 3">
    <name type="scientific">Artemisia annua</name>
    <name type="common">Sweet wormwood</name>
    <dbReference type="NCBI Taxonomy" id="35608"/>
    <lineage>
        <taxon>Eukaryota</taxon>
        <taxon>Viridiplantae</taxon>
        <taxon>Streptophyta</taxon>
        <taxon>Embryophyta</taxon>
        <taxon>Tracheophyta</taxon>
        <taxon>Spermatophyta</taxon>
        <taxon>Magnoliopsida</taxon>
        <taxon>eudicotyledons</taxon>
        <taxon>Gunneridae</taxon>
        <taxon>Pentapetalae</taxon>
        <taxon>asterids</taxon>
        <taxon>campanulids</taxon>
        <taxon>Asterales</taxon>
        <taxon>Asteraceae</taxon>
        <taxon>Asteroideae</taxon>
        <taxon>Anthemideae</taxon>
        <taxon>Artemisiinae</taxon>
        <taxon>Artemisia</taxon>
    </lineage>
</organism>
<dbReference type="AlphaFoldDB" id="A0A2U1M7H3"/>
<dbReference type="Proteomes" id="UP000245207">
    <property type="component" value="Unassembled WGS sequence"/>
</dbReference>
<feature type="region of interest" description="Disordered" evidence="1">
    <location>
        <begin position="28"/>
        <end position="49"/>
    </location>
</feature>
<sequence>MEAVKQRSAAIGLRSKTHVVLACVNKSNSELSSHGSNRNNVTGSNQKNSSDLNSLVVRLRIRMQLGLLVGVE</sequence>
<protein>
    <submittedName>
        <fullName evidence="2">Proteasome subunit alpha type-1-B</fullName>
    </submittedName>
</protein>
<name>A0A2U1M7H3_ARTAN</name>
<evidence type="ECO:0000313" key="3">
    <source>
        <dbReference type="Proteomes" id="UP000245207"/>
    </source>
</evidence>
<accession>A0A2U1M7H3</accession>
<proteinExistence type="predicted"/>
<evidence type="ECO:0000256" key="1">
    <source>
        <dbReference type="SAM" id="MobiDB-lite"/>
    </source>
</evidence>
<gene>
    <name evidence="2" type="ORF">CTI12_AA411200</name>
</gene>
<evidence type="ECO:0000313" key="2">
    <source>
        <dbReference type="EMBL" id="PWA57215.1"/>
    </source>
</evidence>
<reference evidence="2 3" key="1">
    <citation type="journal article" date="2018" name="Mol. Plant">
        <title>The genome of Artemisia annua provides insight into the evolution of Asteraceae family and artemisinin biosynthesis.</title>
        <authorList>
            <person name="Shen Q."/>
            <person name="Zhang L."/>
            <person name="Liao Z."/>
            <person name="Wang S."/>
            <person name="Yan T."/>
            <person name="Shi P."/>
            <person name="Liu M."/>
            <person name="Fu X."/>
            <person name="Pan Q."/>
            <person name="Wang Y."/>
            <person name="Lv Z."/>
            <person name="Lu X."/>
            <person name="Zhang F."/>
            <person name="Jiang W."/>
            <person name="Ma Y."/>
            <person name="Chen M."/>
            <person name="Hao X."/>
            <person name="Li L."/>
            <person name="Tang Y."/>
            <person name="Lv G."/>
            <person name="Zhou Y."/>
            <person name="Sun X."/>
            <person name="Brodelius P.E."/>
            <person name="Rose J.K.C."/>
            <person name="Tang K."/>
        </authorList>
    </citation>
    <scope>NUCLEOTIDE SEQUENCE [LARGE SCALE GENOMIC DNA]</scope>
    <source>
        <strain evidence="3">cv. Huhao1</strain>
        <tissue evidence="2">Leaf</tissue>
    </source>
</reference>
<dbReference type="GO" id="GO:0000502">
    <property type="term" value="C:proteasome complex"/>
    <property type="evidence" value="ECO:0007669"/>
    <property type="project" value="UniProtKB-KW"/>
</dbReference>